<dbReference type="AlphaFoldDB" id="A0A0G0IPN7"/>
<dbReference type="InterPro" id="IPR012337">
    <property type="entry name" value="RNaseH-like_sf"/>
</dbReference>
<reference evidence="15 16" key="1">
    <citation type="journal article" date="2015" name="Nature">
        <title>rRNA introns, odd ribosomes, and small enigmatic genomes across a large radiation of phyla.</title>
        <authorList>
            <person name="Brown C.T."/>
            <person name="Hug L.A."/>
            <person name="Thomas B.C."/>
            <person name="Sharon I."/>
            <person name="Castelle C.J."/>
            <person name="Singh A."/>
            <person name="Wilkins M.J."/>
            <person name="Williams K.H."/>
            <person name="Banfield J.F."/>
        </authorList>
    </citation>
    <scope>NUCLEOTIDE SEQUENCE [LARGE SCALE GENOMIC DNA]</scope>
</reference>
<comment type="cofactor">
    <cofactor evidence="13">
        <name>Mg(2+)</name>
        <dbReference type="ChEBI" id="CHEBI:18420"/>
    </cofactor>
    <text evidence="13">Binds 2 Mg(2+) ion per subunit.</text>
</comment>
<dbReference type="GO" id="GO:0000287">
    <property type="term" value="F:magnesium ion binding"/>
    <property type="evidence" value="ECO:0007669"/>
    <property type="project" value="UniProtKB-UniRule"/>
</dbReference>
<evidence type="ECO:0000256" key="5">
    <source>
        <dbReference type="ARBA" id="ARBA00022759"/>
    </source>
</evidence>
<dbReference type="InterPro" id="IPR002176">
    <property type="entry name" value="X-over_junc_endoDNase_RuvC"/>
</dbReference>
<keyword evidence="3 13" id="KW-0540">Nuclease</keyword>
<dbReference type="PATRIC" id="fig|1618583.3.peg.214"/>
<evidence type="ECO:0000256" key="12">
    <source>
        <dbReference type="ARBA" id="ARBA00029354"/>
    </source>
</evidence>
<dbReference type="PANTHER" id="PTHR30194:SF3">
    <property type="entry name" value="CROSSOVER JUNCTION ENDODEOXYRIBONUCLEASE RUVC"/>
    <property type="match status" value="1"/>
</dbReference>
<dbReference type="GO" id="GO:0008821">
    <property type="term" value="F:crossover junction DNA endonuclease activity"/>
    <property type="evidence" value="ECO:0007669"/>
    <property type="project" value="UniProtKB-UniRule"/>
</dbReference>
<feature type="binding site" evidence="13">
    <location>
        <position position="67"/>
    </location>
    <ligand>
        <name>Mg(2+)</name>
        <dbReference type="ChEBI" id="CHEBI:18420"/>
        <label>2</label>
    </ligand>
</feature>
<evidence type="ECO:0000256" key="6">
    <source>
        <dbReference type="ARBA" id="ARBA00022763"/>
    </source>
</evidence>
<dbReference type="NCBIfam" id="TIGR00228">
    <property type="entry name" value="ruvC"/>
    <property type="match status" value="1"/>
</dbReference>
<organism evidence="15 16">
    <name type="scientific">Candidatus Woesebacteria bacterium GW2011_GWC1_38_13</name>
    <dbReference type="NCBI Taxonomy" id="1618583"/>
    <lineage>
        <taxon>Bacteria</taxon>
        <taxon>Candidatus Woeseibacteriota</taxon>
    </lineage>
</organism>
<comment type="function">
    <text evidence="13">The RuvA-RuvB-RuvC complex processes Holliday junction (HJ) DNA during genetic recombination and DNA repair. Endonuclease that resolves HJ intermediates. Cleaves cruciform DNA by making single-stranded nicks across the HJ at symmetrical positions within the homologous arms, yielding a 5'-phosphate and a 3'-hydroxyl group; requires a central core of homology in the junction. The consensus cleavage sequence is 5'-(A/T)TT(C/G)-3'. Cleavage occurs on the 3'-side of the TT dinucleotide at the point of strand exchange. HJ branch migration catalyzed by RuvA-RuvB allows RuvC to scan DNA until it finds its consensus sequence, where it cleaves and resolves the cruciform DNA.</text>
</comment>
<evidence type="ECO:0000256" key="4">
    <source>
        <dbReference type="ARBA" id="ARBA00022723"/>
    </source>
</evidence>
<dbReference type="Gene3D" id="3.30.420.10">
    <property type="entry name" value="Ribonuclease H-like superfamily/Ribonuclease H"/>
    <property type="match status" value="1"/>
</dbReference>
<evidence type="ECO:0000256" key="3">
    <source>
        <dbReference type="ARBA" id="ARBA00022722"/>
    </source>
</evidence>
<feature type="active site" evidence="13">
    <location>
        <position position="7"/>
    </location>
</feature>
<dbReference type="Pfam" id="PF02075">
    <property type="entry name" value="RuvC"/>
    <property type="match status" value="1"/>
</dbReference>
<evidence type="ECO:0000256" key="8">
    <source>
        <dbReference type="ARBA" id="ARBA00022842"/>
    </source>
</evidence>
<keyword evidence="2 13" id="KW-0963">Cytoplasm</keyword>
<evidence type="ECO:0000256" key="7">
    <source>
        <dbReference type="ARBA" id="ARBA00022801"/>
    </source>
</evidence>
<proteinExistence type="inferred from homology"/>
<dbReference type="FunFam" id="3.30.420.10:FF:000002">
    <property type="entry name" value="Crossover junction endodeoxyribonuclease RuvC"/>
    <property type="match status" value="1"/>
</dbReference>
<comment type="caution">
    <text evidence="13">Lacks conserved residue(s) required for the propagation of feature annotation.</text>
</comment>
<keyword evidence="6 13" id="KW-0227">DNA damage</keyword>
<dbReference type="GO" id="GO:0006281">
    <property type="term" value="P:DNA repair"/>
    <property type="evidence" value="ECO:0007669"/>
    <property type="project" value="UniProtKB-UniRule"/>
</dbReference>
<evidence type="ECO:0000256" key="11">
    <source>
        <dbReference type="ARBA" id="ARBA00023204"/>
    </source>
</evidence>
<evidence type="ECO:0000256" key="14">
    <source>
        <dbReference type="NCBIfam" id="TIGR00228"/>
    </source>
</evidence>
<accession>A0A0G0IPN7</accession>
<evidence type="ECO:0000256" key="2">
    <source>
        <dbReference type="ARBA" id="ARBA00022490"/>
    </source>
</evidence>
<dbReference type="STRING" id="1618583.US75_C0004G0016"/>
<feature type="binding site" evidence="13">
    <location>
        <position position="7"/>
    </location>
    <ligand>
        <name>Mg(2+)</name>
        <dbReference type="ChEBI" id="CHEBI:18420"/>
        <label>1</label>
    </ligand>
</feature>
<evidence type="ECO:0000256" key="10">
    <source>
        <dbReference type="ARBA" id="ARBA00023172"/>
    </source>
</evidence>
<evidence type="ECO:0000256" key="1">
    <source>
        <dbReference type="ARBA" id="ARBA00009518"/>
    </source>
</evidence>
<sequence length="166" mass="18159">MIILGLDPGTATTGYGFIKVEKNSFSVINYGLIETNKDQNPGKRLVEIYKKLSLIIKNYNPDIISIEKIFFATNAKTAISVGQAIGIMIYCAEKHKLNIFEYAPGTVKKQISGSGKSDKKMMQTAVRKILGPKIKKKKGNKTHFDNSADALAIALCHAVVTGVIKL</sequence>
<evidence type="ECO:0000313" key="15">
    <source>
        <dbReference type="EMBL" id="KKQ56662.1"/>
    </source>
</evidence>
<dbReference type="GO" id="GO:0005737">
    <property type="term" value="C:cytoplasm"/>
    <property type="evidence" value="ECO:0007669"/>
    <property type="project" value="UniProtKB-SubCell"/>
</dbReference>
<feature type="active site" evidence="13">
    <location>
        <position position="67"/>
    </location>
</feature>
<evidence type="ECO:0000313" key="16">
    <source>
        <dbReference type="Proteomes" id="UP000034096"/>
    </source>
</evidence>
<dbReference type="InterPro" id="IPR036397">
    <property type="entry name" value="RNaseH_sf"/>
</dbReference>
<protein>
    <recommendedName>
        <fullName evidence="13 14">Crossover junction endodeoxyribonuclease RuvC</fullName>
        <ecNumber evidence="13 14">3.1.21.10</ecNumber>
    </recommendedName>
    <alternativeName>
        <fullName evidence="13">Holliday junction nuclease RuvC</fullName>
    </alternativeName>
    <alternativeName>
        <fullName evidence="13">Holliday junction resolvase RuvC</fullName>
    </alternativeName>
</protein>
<keyword evidence="4 13" id="KW-0479">Metal-binding</keyword>
<name>A0A0G0IPN7_9BACT</name>
<evidence type="ECO:0000256" key="9">
    <source>
        <dbReference type="ARBA" id="ARBA00023125"/>
    </source>
</evidence>
<dbReference type="GO" id="GO:0006310">
    <property type="term" value="P:DNA recombination"/>
    <property type="evidence" value="ECO:0007669"/>
    <property type="project" value="UniProtKB-UniRule"/>
</dbReference>
<dbReference type="PRINTS" id="PR00696">
    <property type="entry name" value="RSOLVASERUVC"/>
</dbReference>
<dbReference type="GO" id="GO:0048476">
    <property type="term" value="C:Holliday junction resolvase complex"/>
    <property type="evidence" value="ECO:0007669"/>
    <property type="project" value="UniProtKB-UniRule"/>
</dbReference>
<keyword evidence="7 13" id="KW-0378">Hydrolase</keyword>
<comment type="caution">
    <text evidence="15">The sequence shown here is derived from an EMBL/GenBank/DDBJ whole genome shotgun (WGS) entry which is preliminary data.</text>
</comment>
<dbReference type="EC" id="3.1.21.10" evidence="13 14"/>
<keyword evidence="8 13" id="KW-0460">Magnesium</keyword>
<keyword evidence="10 13" id="KW-0233">DNA recombination</keyword>
<comment type="subcellular location">
    <subcellularLocation>
        <location evidence="13">Cytoplasm</location>
    </subcellularLocation>
</comment>
<gene>
    <name evidence="13 15" type="primary">ruvC</name>
    <name evidence="15" type="ORF">US75_C0004G0016</name>
</gene>
<dbReference type="HAMAP" id="MF_00034">
    <property type="entry name" value="RuvC"/>
    <property type="match status" value="1"/>
</dbReference>
<dbReference type="PANTHER" id="PTHR30194">
    <property type="entry name" value="CROSSOVER JUNCTION ENDODEOXYRIBONUCLEASE RUVC"/>
    <property type="match status" value="1"/>
</dbReference>
<dbReference type="SUPFAM" id="SSF53098">
    <property type="entry name" value="Ribonuclease H-like"/>
    <property type="match status" value="1"/>
</dbReference>
<evidence type="ECO:0000256" key="13">
    <source>
        <dbReference type="HAMAP-Rule" id="MF_00034"/>
    </source>
</evidence>
<comment type="similarity">
    <text evidence="1 13">Belongs to the RuvC family.</text>
</comment>
<keyword evidence="9 13" id="KW-0238">DNA-binding</keyword>
<keyword evidence="11 13" id="KW-0234">DNA repair</keyword>
<dbReference type="NCBIfam" id="NF000711">
    <property type="entry name" value="PRK00039.2-1"/>
    <property type="match status" value="1"/>
</dbReference>
<dbReference type="GO" id="GO:0003677">
    <property type="term" value="F:DNA binding"/>
    <property type="evidence" value="ECO:0007669"/>
    <property type="project" value="UniProtKB-KW"/>
</dbReference>
<dbReference type="Proteomes" id="UP000034096">
    <property type="component" value="Unassembled WGS sequence"/>
</dbReference>
<comment type="catalytic activity">
    <reaction evidence="12 13">
        <text>Endonucleolytic cleavage at a junction such as a reciprocal single-stranded crossover between two homologous DNA duplexes (Holliday junction).</text>
        <dbReference type="EC" id="3.1.21.10"/>
    </reaction>
</comment>
<dbReference type="CDD" id="cd16962">
    <property type="entry name" value="RuvC"/>
    <property type="match status" value="1"/>
</dbReference>
<keyword evidence="5 13" id="KW-0255">Endonuclease</keyword>
<comment type="subunit">
    <text evidence="13">Homodimer which binds Holliday junction (HJ) DNA. The HJ becomes 2-fold symmetrical on binding to RuvC with unstacked arms; it has a different conformation from HJ DNA in complex with RuvA. In the full resolvosome a probable DNA-RuvA(4)-RuvB(12)-RuvC(2) complex forms which resolves the HJ.</text>
</comment>
<dbReference type="EMBL" id="LBUE01000004">
    <property type="protein sequence ID" value="KKQ56662.1"/>
    <property type="molecule type" value="Genomic_DNA"/>
</dbReference>